<keyword evidence="10" id="KW-1185">Reference proteome</keyword>
<comment type="similarity">
    <text evidence="2">Belongs to the bacterial solute-binding protein 1 family.</text>
</comment>
<proteinExistence type="inferred from homology"/>
<sequence length="511" mass="56275">MIQKKSVKTAACSLCAAALVCVLSLAFVGCGGSSGGKKGTDVQIKWLTTGDAAAKVIKSDDRIVETINKKLGIKLSVQVVPENNTEKVNVIMASGDMPDIVTGAYGTSATQQWIDKGLVIPLNDYFAANPDIKHWDEDIYSWSAIGGKFYGVPFITQYEAANRLILMRQDWLDKLNMSYPRTLDEMKAVLTAFTKNDPDGNGKNDTVGFTAARPDSVAGTTPFDWVFFAYGQKYADYALDANGNIIPWFEDASFIPGMQYICDLYQSGVVDNEIMLNQQPKAEEKLYQGRAGAALLPLFRHITRHENNLRQIHADASLCYALPPAGPNGDFGLSRQGKTGFFTCVTSSCKNPEKAAAFINFMISKEGTDLLRLGIEGVHYTKENGKIVFNEEERAKDSFSPNGWAHALAWGSFFWPLESSYLPATDPNAPRALETVALATKAQRPNLIKTIPPIEIEKSGVLNDIYIQAFSDMIQNRVSVEEGVKKLSEKWRSQGGDELLKALNDIYKNNK</sequence>
<keyword evidence="3" id="KW-1003">Cell membrane</keyword>
<keyword evidence="6" id="KW-0564">Palmitate</keyword>
<dbReference type="EMBL" id="AWVH01000002">
    <property type="protein sequence ID" value="ERJ94552.1"/>
    <property type="molecule type" value="Genomic_DNA"/>
</dbReference>
<evidence type="ECO:0000256" key="8">
    <source>
        <dbReference type="SAM" id="SignalP"/>
    </source>
</evidence>
<dbReference type="PANTHER" id="PTHR43649">
    <property type="entry name" value="ARABINOSE-BINDING PROTEIN-RELATED"/>
    <property type="match status" value="1"/>
</dbReference>
<reference evidence="9 10" key="1">
    <citation type="submission" date="2013-08" db="EMBL/GenBank/DDBJ databases">
        <authorList>
            <person name="Weinstock G."/>
            <person name="Sodergren E."/>
            <person name="Wylie T."/>
            <person name="Fulton L."/>
            <person name="Fulton R."/>
            <person name="Fronick C."/>
            <person name="O'Laughlin M."/>
            <person name="Godfrey J."/>
            <person name="Miner T."/>
            <person name="Herter B."/>
            <person name="Appelbaum E."/>
            <person name="Cordes M."/>
            <person name="Lek S."/>
            <person name="Wollam A."/>
            <person name="Pepin K.H."/>
            <person name="Palsikar V.B."/>
            <person name="Mitreva M."/>
            <person name="Wilson R.K."/>
        </authorList>
    </citation>
    <scope>NUCLEOTIDE SEQUENCE [LARGE SCALE GENOMIC DNA]</scope>
    <source>
        <strain evidence="9 10">ATCC 700332</strain>
    </source>
</reference>
<keyword evidence="7" id="KW-0449">Lipoprotein</keyword>
<evidence type="ECO:0000256" key="2">
    <source>
        <dbReference type="ARBA" id="ARBA00008520"/>
    </source>
</evidence>
<protein>
    <submittedName>
        <fullName evidence="9">ABC transporter, solute-binding protein</fullName>
    </submittedName>
</protein>
<dbReference type="Proteomes" id="UP000016649">
    <property type="component" value="Unassembled WGS sequence"/>
</dbReference>
<feature type="chain" id="PRO_5045861752" evidence="8">
    <location>
        <begin position="27"/>
        <end position="511"/>
    </location>
</feature>
<organism evidence="9 10">
    <name type="scientific">Treponema lecithinolyticum ATCC 700332</name>
    <dbReference type="NCBI Taxonomy" id="1321815"/>
    <lineage>
        <taxon>Bacteria</taxon>
        <taxon>Pseudomonadati</taxon>
        <taxon>Spirochaetota</taxon>
        <taxon>Spirochaetia</taxon>
        <taxon>Spirochaetales</taxon>
        <taxon>Treponemataceae</taxon>
        <taxon>Treponema</taxon>
    </lineage>
</organism>
<evidence type="ECO:0000313" key="9">
    <source>
        <dbReference type="EMBL" id="ERJ94552.1"/>
    </source>
</evidence>
<evidence type="ECO:0000256" key="5">
    <source>
        <dbReference type="ARBA" id="ARBA00023136"/>
    </source>
</evidence>
<evidence type="ECO:0000256" key="7">
    <source>
        <dbReference type="ARBA" id="ARBA00023288"/>
    </source>
</evidence>
<evidence type="ECO:0000256" key="6">
    <source>
        <dbReference type="ARBA" id="ARBA00023139"/>
    </source>
</evidence>
<keyword evidence="5" id="KW-0472">Membrane</keyword>
<feature type="signal peptide" evidence="8">
    <location>
        <begin position="1"/>
        <end position="26"/>
    </location>
</feature>
<gene>
    <name evidence="9" type="ORF">HMPREF9193_00091</name>
</gene>
<keyword evidence="4 8" id="KW-0732">Signal</keyword>
<name>A0ABN0P1U8_TRELE</name>
<accession>A0ABN0P1U8</accession>
<evidence type="ECO:0000313" key="10">
    <source>
        <dbReference type="Proteomes" id="UP000016649"/>
    </source>
</evidence>
<comment type="subcellular location">
    <subcellularLocation>
        <location evidence="1">Periplasm</location>
    </subcellularLocation>
</comment>
<evidence type="ECO:0000256" key="4">
    <source>
        <dbReference type="ARBA" id="ARBA00022729"/>
    </source>
</evidence>
<dbReference type="RefSeq" id="WP_021686058.1">
    <property type="nucleotide sequence ID" value="NZ_KI260552.1"/>
</dbReference>
<comment type="caution">
    <text evidence="9">The sequence shown here is derived from an EMBL/GenBank/DDBJ whole genome shotgun (WGS) entry which is preliminary data.</text>
</comment>
<dbReference type="InterPro" id="IPR006059">
    <property type="entry name" value="SBP"/>
</dbReference>
<dbReference type="Pfam" id="PF01547">
    <property type="entry name" value="SBP_bac_1"/>
    <property type="match status" value="1"/>
</dbReference>
<dbReference type="InterPro" id="IPR050490">
    <property type="entry name" value="Bact_solute-bd_prot1"/>
</dbReference>
<dbReference type="Gene3D" id="3.40.190.10">
    <property type="entry name" value="Periplasmic binding protein-like II"/>
    <property type="match status" value="2"/>
</dbReference>
<dbReference type="PROSITE" id="PS51257">
    <property type="entry name" value="PROKAR_LIPOPROTEIN"/>
    <property type="match status" value="1"/>
</dbReference>
<dbReference type="SUPFAM" id="SSF53850">
    <property type="entry name" value="Periplasmic binding protein-like II"/>
    <property type="match status" value="1"/>
</dbReference>
<dbReference type="PANTHER" id="PTHR43649:SF33">
    <property type="entry name" value="POLYGALACTURONAN_RHAMNOGALACTURONAN-BINDING PROTEIN YTCQ"/>
    <property type="match status" value="1"/>
</dbReference>
<evidence type="ECO:0000256" key="1">
    <source>
        <dbReference type="ARBA" id="ARBA00004418"/>
    </source>
</evidence>
<evidence type="ECO:0000256" key="3">
    <source>
        <dbReference type="ARBA" id="ARBA00022475"/>
    </source>
</evidence>